<evidence type="ECO:0000259" key="5">
    <source>
        <dbReference type="Pfam" id="PF04003"/>
    </source>
</evidence>
<dbReference type="Pfam" id="PF04003">
    <property type="entry name" value="Utp12"/>
    <property type="match status" value="1"/>
</dbReference>
<comment type="caution">
    <text evidence="6">The sequence shown here is derived from an EMBL/GenBank/DDBJ whole genome shotgun (WGS) entry which is preliminary data.</text>
</comment>
<evidence type="ECO:0000313" key="6">
    <source>
        <dbReference type="EMBL" id="CAF0918269.1"/>
    </source>
</evidence>
<sequence length="232" mass="26916">MFTRDSQALTFRNDKLIQKTVRLLSLQSILPLLEHLNNCLHETAEKGLIASKWLRVVLSTHTSYLMTCPDISERLGPMYELIEARTRLYPKLSRLHGKLMLIASQMTTQNDILTTDEISSRPKLIFEELSDEDDDQVEDDIVPSPSEYEDYSGLSDDLDLLNDEEDDDENFDEEEDKLEKNNDSDNEEMLLENDDTLFNHKSNYINHLSNNNNNNKHNGSDFEDNEDEEDIK</sequence>
<comment type="similarity">
    <text evidence="3">Belongs to the UTP5 family.</text>
</comment>
<keyword evidence="2" id="KW-0539">Nucleus</keyword>
<feature type="compositionally biased region" description="Acidic residues" evidence="4">
    <location>
        <begin position="130"/>
        <end position="141"/>
    </location>
</feature>
<dbReference type="PANTHER" id="PTHR44267:SF1">
    <property type="entry name" value="WD REPEAT-CONTAINING PROTEIN 43"/>
    <property type="match status" value="1"/>
</dbReference>
<proteinExistence type="inferred from homology"/>
<evidence type="ECO:0000256" key="3">
    <source>
        <dbReference type="ARBA" id="ARBA00038335"/>
    </source>
</evidence>
<dbReference type="AlphaFoldDB" id="A0A814AW13"/>
<keyword evidence="8" id="KW-1185">Reference proteome</keyword>
<dbReference type="Proteomes" id="UP000681722">
    <property type="component" value="Unassembled WGS sequence"/>
</dbReference>
<dbReference type="Proteomes" id="UP000663829">
    <property type="component" value="Unassembled WGS sequence"/>
</dbReference>
<gene>
    <name evidence="6" type="ORF">GPM918_LOCUS9512</name>
    <name evidence="7" type="ORF">SRO942_LOCUS9513</name>
</gene>
<dbReference type="InterPro" id="IPR052414">
    <property type="entry name" value="U3_snoRNA-assoc_WDR"/>
</dbReference>
<dbReference type="EMBL" id="CAJNOQ010001775">
    <property type="protein sequence ID" value="CAF0918269.1"/>
    <property type="molecule type" value="Genomic_DNA"/>
</dbReference>
<evidence type="ECO:0000256" key="4">
    <source>
        <dbReference type="SAM" id="MobiDB-lite"/>
    </source>
</evidence>
<feature type="region of interest" description="Disordered" evidence="4">
    <location>
        <begin position="130"/>
        <end position="232"/>
    </location>
</feature>
<dbReference type="GO" id="GO:0000462">
    <property type="term" value="P:maturation of SSU-rRNA from tricistronic rRNA transcript (SSU-rRNA, 5.8S rRNA, LSU-rRNA)"/>
    <property type="evidence" value="ECO:0007669"/>
    <property type="project" value="TreeGrafter"/>
</dbReference>
<evidence type="ECO:0000313" key="7">
    <source>
        <dbReference type="EMBL" id="CAF3698063.1"/>
    </source>
</evidence>
<feature type="compositionally biased region" description="Acidic residues" evidence="4">
    <location>
        <begin position="221"/>
        <end position="232"/>
    </location>
</feature>
<dbReference type="GO" id="GO:0005730">
    <property type="term" value="C:nucleolus"/>
    <property type="evidence" value="ECO:0007669"/>
    <property type="project" value="TreeGrafter"/>
</dbReference>
<reference evidence="6" key="1">
    <citation type="submission" date="2021-02" db="EMBL/GenBank/DDBJ databases">
        <authorList>
            <person name="Nowell W R."/>
        </authorList>
    </citation>
    <scope>NUCLEOTIDE SEQUENCE</scope>
</reference>
<evidence type="ECO:0000256" key="2">
    <source>
        <dbReference type="ARBA" id="ARBA00023242"/>
    </source>
</evidence>
<feature type="compositionally biased region" description="Low complexity" evidence="4">
    <location>
        <begin position="201"/>
        <end position="217"/>
    </location>
</feature>
<dbReference type="InterPro" id="IPR007148">
    <property type="entry name" value="SSU_processome_Utp12"/>
</dbReference>
<name>A0A814AW13_9BILA</name>
<comment type="subcellular location">
    <subcellularLocation>
        <location evidence="1">Nucleus</location>
    </subcellularLocation>
</comment>
<evidence type="ECO:0000256" key="1">
    <source>
        <dbReference type="ARBA" id="ARBA00004123"/>
    </source>
</evidence>
<feature type="compositionally biased region" description="Acidic residues" evidence="4">
    <location>
        <begin position="184"/>
        <end position="195"/>
    </location>
</feature>
<organism evidence="6 8">
    <name type="scientific">Didymodactylos carnosus</name>
    <dbReference type="NCBI Taxonomy" id="1234261"/>
    <lineage>
        <taxon>Eukaryota</taxon>
        <taxon>Metazoa</taxon>
        <taxon>Spiralia</taxon>
        <taxon>Gnathifera</taxon>
        <taxon>Rotifera</taxon>
        <taxon>Eurotatoria</taxon>
        <taxon>Bdelloidea</taxon>
        <taxon>Philodinida</taxon>
        <taxon>Philodinidae</taxon>
        <taxon>Didymodactylos</taxon>
    </lineage>
</organism>
<protein>
    <recommendedName>
        <fullName evidence="5">Small-subunit processome Utp12 domain-containing protein</fullName>
    </recommendedName>
</protein>
<dbReference type="EMBL" id="CAJOBC010001775">
    <property type="protein sequence ID" value="CAF3698063.1"/>
    <property type="molecule type" value="Genomic_DNA"/>
</dbReference>
<feature type="compositionally biased region" description="Acidic residues" evidence="4">
    <location>
        <begin position="156"/>
        <end position="176"/>
    </location>
</feature>
<dbReference type="PANTHER" id="PTHR44267">
    <property type="entry name" value="WD REPEAT-CONTAINING PROTEIN 43"/>
    <property type="match status" value="1"/>
</dbReference>
<feature type="domain" description="Small-subunit processome Utp12" evidence="5">
    <location>
        <begin position="11"/>
        <end position="103"/>
    </location>
</feature>
<accession>A0A814AW13</accession>
<dbReference type="OrthoDB" id="30195at2759"/>
<evidence type="ECO:0000313" key="8">
    <source>
        <dbReference type="Proteomes" id="UP000663829"/>
    </source>
</evidence>